<dbReference type="InterPro" id="IPR029063">
    <property type="entry name" value="SAM-dependent_MTases_sf"/>
</dbReference>
<name>A0A7C3EMI6_9SPIR</name>
<gene>
    <name evidence="2" type="ORF">ENS59_14155</name>
</gene>
<feature type="region of interest" description="Disordered" evidence="1">
    <location>
        <begin position="1"/>
        <end position="27"/>
    </location>
</feature>
<dbReference type="PANTHER" id="PTHR43861:SF6">
    <property type="entry name" value="METHYLTRANSFERASE TYPE 11"/>
    <property type="match status" value="1"/>
</dbReference>
<organism evidence="2">
    <name type="scientific">Gracilinema caldarium</name>
    <dbReference type="NCBI Taxonomy" id="215591"/>
    <lineage>
        <taxon>Bacteria</taxon>
        <taxon>Pseudomonadati</taxon>
        <taxon>Spirochaetota</taxon>
        <taxon>Spirochaetia</taxon>
        <taxon>Spirochaetales</taxon>
        <taxon>Breznakiellaceae</taxon>
        <taxon>Gracilinema</taxon>
    </lineage>
</organism>
<feature type="compositionally biased region" description="Basic and acidic residues" evidence="1">
    <location>
        <begin position="1"/>
        <end position="12"/>
    </location>
</feature>
<dbReference type="CDD" id="cd02440">
    <property type="entry name" value="AdoMet_MTases"/>
    <property type="match status" value="1"/>
</dbReference>
<dbReference type="PANTHER" id="PTHR43861">
    <property type="entry name" value="TRANS-ACONITATE 2-METHYLTRANSFERASE-RELATED"/>
    <property type="match status" value="1"/>
</dbReference>
<keyword evidence="2" id="KW-0808">Transferase</keyword>
<dbReference type="EMBL" id="DSVL01000432">
    <property type="protein sequence ID" value="HFH30629.1"/>
    <property type="molecule type" value="Genomic_DNA"/>
</dbReference>
<comment type="caution">
    <text evidence="2">The sequence shown here is derived from an EMBL/GenBank/DDBJ whole genome shotgun (WGS) entry which is preliminary data.</text>
</comment>
<dbReference type="Pfam" id="PF13489">
    <property type="entry name" value="Methyltransf_23"/>
    <property type="match status" value="1"/>
</dbReference>
<accession>A0A7C3EMI6</accession>
<evidence type="ECO:0000256" key="1">
    <source>
        <dbReference type="SAM" id="MobiDB-lite"/>
    </source>
</evidence>
<keyword evidence="2" id="KW-0489">Methyltransferase</keyword>
<dbReference type="GO" id="GO:0032259">
    <property type="term" value="P:methylation"/>
    <property type="evidence" value="ECO:0007669"/>
    <property type="project" value="UniProtKB-KW"/>
</dbReference>
<dbReference type="AlphaFoldDB" id="A0A7C3EMI6"/>
<dbReference type="Gene3D" id="3.40.50.150">
    <property type="entry name" value="Vaccinia Virus protein VP39"/>
    <property type="match status" value="1"/>
</dbReference>
<dbReference type="SUPFAM" id="SSF53335">
    <property type="entry name" value="S-adenosyl-L-methionine-dependent methyltransferases"/>
    <property type="match status" value="1"/>
</dbReference>
<dbReference type="GO" id="GO:0008168">
    <property type="term" value="F:methyltransferase activity"/>
    <property type="evidence" value="ECO:0007669"/>
    <property type="project" value="UniProtKB-KW"/>
</dbReference>
<evidence type="ECO:0000313" key="2">
    <source>
        <dbReference type="EMBL" id="HFH30629.1"/>
    </source>
</evidence>
<sequence>MFRTARRNDQHRQTAGAQDARNLGESQPEELDVLEGLAGDDEIDRAGFKRKPVRLLDIGCAYGPFLAAAKDLGWSVMGLDPSQDAVRYVQDHVGVPVFQGLFPETDLTSLTGGEKLDVVSLWYVIEHFPDLGRALEAASRLLQKGGVLAFSTPSGAGISGRARLRSFLEHSPPDHWTILSPKTCGPLLARYGFRLVKTVSTGHHPERFPLFGPFAKSKKTFIYRVLLKVSQICSLGDTFEAYAVKE</sequence>
<proteinExistence type="predicted"/>
<reference evidence="2" key="1">
    <citation type="journal article" date="2020" name="mSystems">
        <title>Genome- and Community-Level Interaction Insights into Carbon Utilization and Element Cycling Functions of Hydrothermarchaeota in Hydrothermal Sediment.</title>
        <authorList>
            <person name="Zhou Z."/>
            <person name="Liu Y."/>
            <person name="Xu W."/>
            <person name="Pan J."/>
            <person name="Luo Z.H."/>
            <person name="Li M."/>
        </authorList>
    </citation>
    <scope>NUCLEOTIDE SEQUENCE [LARGE SCALE GENOMIC DNA]</scope>
    <source>
        <strain evidence="2">SpSt-503</strain>
    </source>
</reference>
<protein>
    <submittedName>
        <fullName evidence="2">Class I SAM-dependent methyltransferase</fullName>
    </submittedName>
</protein>